<keyword evidence="4 5" id="KW-0326">Glycosidase</keyword>
<dbReference type="Pfam" id="PF00251">
    <property type="entry name" value="Glyco_hydro_32N"/>
    <property type="match status" value="1"/>
</dbReference>
<feature type="chain" id="PRO_5016325005" description="beta-fructofuranosidase" evidence="6">
    <location>
        <begin position="26"/>
        <end position="526"/>
    </location>
</feature>
<dbReference type="InterPro" id="IPR013189">
    <property type="entry name" value="Glyco_hydro_32_C"/>
</dbReference>
<dbReference type="InterPro" id="IPR013320">
    <property type="entry name" value="ConA-like_dom_sf"/>
</dbReference>
<evidence type="ECO:0000256" key="4">
    <source>
        <dbReference type="ARBA" id="ARBA00023295"/>
    </source>
</evidence>
<feature type="domain" description="Glycosyl hydrolase family 32 C-terminal" evidence="8">
    <location>
        <begin position="450"/>
        <end position="493"/>
    </location>
</feature>
<comment type="similarity">
    <text evidence="1 5">Belongs to the glycosyl hydrolase 32 family.</text>
</comment>
<evidence type="ECO:0000256" key="3">
    <source>
        <dbReference type="ARBA" id="ARBA00022801"/>
    </source>
</evidence>
<dbReference type="Proteomes" id="UP000253606">
    <property type="component" value="Chromosome"/>
</dbReference>
<evidence type="ECO:0000313" key="9">
    <source>
        <dbReference type="EMBL" id="AXC13045.1"/>
    </source>
</evidence>
<dbReference type="InterPro" id="IPR001362">
    <property type="entry name" value="Glyco_hydro_32"/>
</dbReference>
<dbReference type="AlphaFoldDB" id="A0A2Z5G337"/>
<dbReference type="Pfam" id="PF08244">
    <property type="entry name" value="Glyco_hydro_32C"/>
    <property type="match status" value="1"/>
</dbReference>
<dbReference type="InterPro" id="IPR023296">
    <property type="entry name" value="Glyco_hydro_beta-prop_sf"/>
</dbReference>
<evidence type="ECO:0000256" key="1">
    <source>
        <dbReference type="ARBA" id="ARBA00009902"/>
    </source>
</evidence>
<dbReference type="Gene3D" id="2.60.120.560">
    <property type="entry name" value="Exo-inulinase, domain 1"/>
    <property type="match status" value="1"/>
</dbReference>
<dbReference type="InterPro" id="IPR013148">
    <property type="entry name" value="Glyco_hydro_32_N"/>
</dbReference>
<dbReference type="SUPFAM" id="SSF49899">
    <property type="entry name" value="Concanavalin A-like lectins/glucanases"/>
    <property type="match status" value="1"/>
</dbReference>
<dbReference type="KEGG" id="abas:ACPOL_3766"/>
<feature type="domain" description="Glycosyl hydrolase family 32 N-terminal" evidence="7">
    <location>
        <begin position="61"/>
        <end position="366"/>
    </location>
</feature>
<evidence type="ECO:0000313" key="10">
    <source>
        <dbReference type="Proteomes" id="UP000253606"/>
    </source>
</evidence>
<accession>A0A2Z5G337</accession>
<organism evidence="9 10">
    <name type="scientific">Acidisarcina polymorpha</name>
    <dbReference type="NCBI Taxonomy" id="2211140"/>
    <lineage>
        <taxon>Bacteria</taxon>
        <taxon>Pseudomonadati</taxon>
        <taxon>Acidobacteriota</taxon>
        <taxon>Terriglobia</taxon>
        <taxon>Terriglobales</taxon>
        <taxon>Acidobacteriaceae</taxon>
        <taxon>Acidisarcina</taxon>
    </lineage>
</organism>
<evidence type="ECO:0000256" key="2">
    <source>
        <dbReference type="ARBA" id="ARBA00012758"/>
    </source>
</evidence>
<evidence type="ECO:0000259" key="8">
    <source>
        <dbReference type="Pfam" id="PF08244"/>
    </source>
</evidence>
<gene>
    <name evidence="9" type="ORF">ACPOL_3766</name>
</gene>
<dbReference type="GO" id="GO:0005975">
    <property type="term" value="P:carbohydrate metabolic process"/>
    <property type="evidence" value="ECO:0007669"/>
    <property type="project" value="InterPro"/>
</dbReference>
<keyword evidence="6" id="KW-0732">Signal</keyword>
<protein>
    <recommendedName>
        <fullName evidence="2">beta-fructofuranosidase</fullName>
        <ecNumber evidence="2">3.2.1.26</ecNumber>
    </recommendedName>
</protein>
<sequence>MNRRRFVSSSLASAAAISISRAAFSAVGKRQASAANSSEDASLPPALREKLMHDPLRPQFHLLPRANWMNDPCAPRFFRGEYHMFFQYNPGAAVWGDMHWGHAKSSDLIHWTHLPIALSPTRGSYDAFGCFTGSALPGMEIPTILYTGVTKVTPDQETIRGEGIREVQCMATSEDESLRLWKKLEKPLLDGPPAGLKVTGFRDPCPWRDGDTWYMAIGSGFSKQGGAVLLYRSSDGLDWSYLHPLAQGEWNGGTQTNPVDTGEMWECPDFFQLGTKYILLYSTERKVYWQVGEFDKRELKFHAETSGLLDHGSYYAMKTMVDGKGRRILWGWIQETRSAEQCLAAGWAGAMSLPRLLTLTDDNKLRMEIPPEFSSVCREISRPPSTLHADASAGLPLPNRSARIALALDTMAGPCSLAIRDAERTDNPPLLAIRYDPAAKPSISVAERNIPLFPDRKGISNLDIWIDGSVIEIFVDRRQVITLRCYEPGMNLHAAWLGSANALKALQVSAVSPISADRLTGFGGRL</sequence>
<evidence type="ECO:0000256" key="5">
    <source>
        <dbReference type="RuleBase" id="RU362110"/>
    </source>
</evidence>
<evidence type="ECO:0000259" key="7">
    <source>
        <dbReference type="Pfam" id="PF00251"/>
    </source>
</evidence>
<dbReference type="InterPro" id="IPR051214">
    <property type="entry name" value="GH32_Enzymes"/>
</dbReference>
<proteinExistence type="inferred from homology"/>
<dbReference type="Gene3D" id="2.115.10.20">
    <property type="entry name" value="Glycosyl hydrolase domain, family 43"/>
    <property type="match status" value="1"/>
</dbReference>
<dbReference type="SMART" id="SM00640">
    <property type="entry name" value="Glyco_32"/>
    <property type="match status" value="1"/>
</dbReference>
<dbReference type="SUPFAM" id="SSF75005">
    <property type="entry name" value="Arabinanase/levansucrase/invertase"/>
    <property type="match status" value="1"/>
</dbReference>
<name>A0A2Z5G337_9BACT</name>
<reference evidence="9 10" key="1">
    <citation type="journal article" date="2018" name="Front. Microbiol.">
        <title>Hydrolytic Capabilities as a Key to Environmental Success: Chitinolytic and Cellulolytic Acidobacteria From Acidic Sub-arctic Soils and Boreal Peatlands.</title>
        <authorList>
            <person name="Belova S.E."/>
            <person name="Ravin N.V."/>
            <person name="Pankratov T.A."/>
            <person name="Rakitin A.L."/>
            <person name="Ivanova A.A."/>
            <person name="Beletsky A.V."/>
            <person name="Mardanov A.V."/>
            <person name="Sinninghe Damste J.S."/>
            <person name="Dedysh S.N."/>
        </authorList>
    </citation>
    <scope>NUCLEOTIDE SEQUENCE [LARGE SCALE GENOMIC DNA]</scope>
    <source>
        <strain evidence="9 10">SBC82</strain>
    </source>
</reference>
<dbReference type="OrthoDB" id="9759709at2"/>
<dbReference type="EMBL" id="CP030840">
    <property type="protein sequence ID" value="AXC13045.1"/>
    <property type="molecule type" value="Genomic_DNA"/>
</dbReference>
<dbReference type="CDD" id="cd08996">
    <property type="entry name" value="GH32_FFase"/>
    <property type="match status" value="1"/>
</dbReference>
<dbReference type="PANTHER" id="PTHR43101:SF1">
    <property type="entry name" value="BETA-FRUCTOSIDASE"/>
    <property type="match status" value="1"/>
</dbReference>
<evidence type="ECO:0000256" key="6">
    <source>
        <dbReference type="SAM" id="SignalP"/>
    </source>
</evidence>
<dbReference type="EC" id="3.2.1.26" evidence="2"/>
<keyword evidence="10" id="KW-1185">Reference proteome</keyword>
<keyword evidence="3 5" id="KW-0378">Hydrolase</keyword>
<dbReference type="PANTHER" id="PTHR43101">
    <property type="entry name" value="BETA-FRUCTOSIDASE"/>
    <property type="match status" value="1"/>
</dbReference>
<feature type="signal peptide" evidence="6">
    <location>
        <begin position="1"/>
        <end position="25"/>
    </location>
</feature>
<dbReference type="GO" id="GO:0004564">
    <property type="term" value="F:beta-fructofuranosidase activity"/>
    <property type="evidence" value="ECO:0007669"/>
    <property type="project" value="UniProtKB-EC"/>
</dbReference>